<dbReference type="InterPro" id="IPR034595">
    <property type="entry name" value="NDUFAF8"/>
</dbReference>
<dbReference type="PANTHER" id="PTHR34561">
    <property type="entry name" value="NADH DEHYDROGENASE [UBIQUINONE] 1 ALPHA SUBCOMPLEX ASSEMBLY FACTOR 8"/>
    <property type="match status" value="1"/>
</dbReference>
<dbReference type="GO" id="GO:0032981">
    <property type="term" value="P:mitochondrial respiratory chain complex I assembly"/>
    <property type="evidence" value="ECO:0007669"/>
    <property type="project" value="InterPro"/>
</dbReference>
<keyword evidence="2" id="KW-1185">Reference proteome</keyword>
<dbReference type="GO" id="GO:0005739">
    <property type="term" value="C:mitochondrion"/>
    <property type="evidence" value="ECO:0007669"/>
    <property type="project" value="InterPro"/>
</dbReference>
<organism evidence="1 2">
    <name type="scientific">Hypholoma sublateritium (strain FD-334 SS-4)</name>
    <dbReference type="NCBI Taxonomy" id="945553"/>
    <lineage>
        <taxon>Eukaryota</taxon>
        <taxon>Fungi</taxon>
        <taxon>Dikarya</taxon>
        <taxon>Basidiomycota</taxon>
        <taxon>Agaricomycotina</taxon>
        <taxon>Agaricomycetes</taxon>
        <taxon>Agaricomycetidae</taxon>
        <taxon>Agaricales</taxon>
        <taxon>Agaricineae</taxon>
        <taxon>Strophariaceae</taxon>
        <taxon>Hypholoma</taxon>
    </lineage>
</organism>
<dbReference type="EMBL" id="KN817693">
    <property type="protein sequence ID" value="KJA14131.1"/>
    <property type="molecule type" value="Genomic_DNA"/>
</dbReference>
<dbReference type="OMA" id="ADYNSVH"/>
<accession>A0A0D2NC44</accession>
<dbReference type="Proteomes" id="UP000054270">
    <property type="component" value="Unassembled WGS sequence"/>
</dbReference>
<evidence type="ECO:0000313" key="2">
    <source>
        <dbReference type="Proteomes" id="UP000054270"/>
    </source>
</evidence>
<dbReference type="PANTHER" id="PTHR34561:SF1">
    <property type="entry name" value="NADH DEHYDROGENASE [UBIQUINONE] 1 ALPHA SUBCOMPLEX ASSEMBLY FACTOR 8"/>
    <property type="match status" value="1"/>
</dbReference>
<evidence type="ECO:0008006" key="3">
    <source>
        <dbReference type="Google" id="ProtNLM"/>
    </source>
</evidence>
<gene>
    <name evidence="1" type="ORF">HYPSUDRAFT_49422</name>
</gene>
<proteinExistence type="predicted"/>
<dbReference type="OrthoDB" id="3821113at2759"/>
<protein>
    <recommendedName>
        <fullName evidence="3">CHCH domain-containing protein</fullName>
    </recommendedName>
</protein>
<evidence type="ECO:0000313" key="1">
    <source>
        <dbReference type="EMBL" id="KJA14131.1"/>
    </source>
</evidence>
<name>A0A0D2NC44_HYPSF</name>
<reference evidence="2" key="1">
    <citation type="submission" date="2014-04" db="EMBL/GenBank/DDBJ databases">
        <title>Evolutionary Origins and Diversification of the Mycorrhizal Mutualists.</title>
        <authorList>
            <consortium name="DOE Joint Genome Institute"/>
            <consortium name="Mycorrhizal Genomics Consortium"/>
            <person name="Kohler A."/>
            <person name="Kuo A."/>
            <person name="Nagy L.G."/>
            <person name="Floudas D."/>
            <person name="Copeland A."/>
            <person name="Barry K.W."/>
            <person name="Cichocki N."/>
            <person name="Veneault-Fourrey C."/>
            <person name="LaButti K."/>
            <person name="Lindquist E.A."/>
            <person name="Lipzen A."/>
            <person name="Lundell T."/>
            <person name="Morin E."/>
            <person name="Murat C."/>
            <person name="Riley R."/>
            <person name="Ohm R."/>
            <person name="Sun H."/>
            <person name="Tunlid A."/>
            <person name="Henrissat B."/>
            <person name="Grigoriev I.V."/>
            <person name="Hibbett D.S."/>
            <person name="Martin F."/>
        </authorList>
    </citation>
    <scope>NUCLEOTIDE SEQUENCE [LARGE SCALE GENOMIC DNA]</scope>
    <source>
        <strain evidence="2">FD-334 SS-4</strain>
    </source>
</reference>
<sequence length="66" mass="7484">MTVQLANQPMRPLKRLATNSTTTCAIQATIYAKCVVATYTDVTKDICKDEFQLFRMCLRNALKSPR</sequence>
<dbReference type="AlphaFoldDB" id="A0A0D2NC44"/>